<proteinExistence type="predicted"/>
<sequence length="164" mass="18341">MLKNSQWHKTEASPTKAFWDRWIADETYVEGKTAVPYSVLTVATNNSPVPVSIVRSWGHDFPCTRYLDVAAGDEIFLCASMKKSAGKLYDSDRAHFIVLKRFGATGEIVDLTQVIESTGEFPLREAQNPNTEYAEKIASMKRVEELIGKPVTDSDFNRGEDSCT</sequence>
<dbReference type="EMBL" id="JASOOY020000001">
    <property type="protein sequence ID" value="MEO3716047.1"/>
    <property type="molecule type" value="Genomic_DNA"/>
</dbReference>
<evidence type="ECO:0000313" key="1">
    <source>
        <dbReference type="EMBL" id="MEO3716047.1"/>
    </source>
</evidence>
<dbReference type="Proteomes" id="UP001223646">
    <property type="component" value="Unassembled WGS sequence"/>
</dbReference>
<evidence type="ECO:0000313" key="2">
    <source>
        <dbReference type="Proteomes" id="UP001223646"/>
    </source>
</evidence>
<dbReference type="AlphaFoldDB" id="A0AAW9SHL7"/>
<dbReference type="RefSeq" id="WP_284827068.1">
    <property type="nucleotide sequence ID" value="NZ_JASOOY020000001.1"/>
</dbReference>
<protein>
    <submittedName>
        <fullName evidence="1">Uncharacterized protein</fullName>
    </submittedName>
</protein>
<reference evidence="1" key="2">
    <citation type="submission" date="2024-05" db="EMBL/GenBank/DDBJ databases">
        <authorList>
            <person name="Wolfe A."/>
        </authorList>
    </citation>
    <scope>NUCLEOTIDE SEQUENCE</scope>
    <source>
        <strain evidence="1">UMB1064</strain>
    </source>
</reference>
<gene>
    <name evidence="1" type="ORF">QP460_000360</name>
</gene>
<organism evidence="1 2">
    <name type="scientific">Corynebacterium amycolatum</name>
    <dbReference type="NCBI Taxonomy" id="43765"/>
    <lineage>
        <taxon>Bacteria</taxon>
        <taxon>Bacillati</taxon>
        <taxon>Actinomycetota</taxon>
        <taxon>Actinomycetes</taxon>
        <taxon>Mycobacteriales</taxon>
        <taxon>Corynebacteriaceae</taxon>
        <taxon>Corynebacterium</taxon>
    </lineage>
</organism>
<comment type="caution">
    <text evidence="1">The sequence shown here is derived from an EMBL/GenBank/DDBJ whole genome shotgun (WGS) entry which is preliminary data.</text>
</comment>
<accession>A0AAW9SHL7</accession>
<name>A0AAW9SHL7_CORAY</name>
<reference evidence="1" key="1">
    <citation type="submission" date="2023-05" db="EMBL/GenBank/DDBJ databases">
        <authorList>
            <person name="Du J."/>
        </authorList>
    </citation>
    <scope>NUCLEOTIDE SEQUENCE</scope>
    <source>
        <strain evidence="1">UMB1064</strain>
    </source>
</reference>